<name>A0A4Y2BTY1_ARAVE</name>
<sequence length="109" mass="12561">MQHNGSRDSATFGLDTTTHPEYEADFEAAESYRDSHLGLKTKVEAFLKKSSRGLSECSSKQNAPKLKLQKSELKKFSCDPKEFLTFWSIFSKIHESNNLTKIDQFQYLY</sequence>
<protein>
    <submittedName>
        <fullName evidence="1">Uncharacterized protein</fullName>
    </submittedName>
</protein>
<accession>A0A4Y2BTY1</accession>
<gene>
    <name evidence="1" type="ORF">AVEN_187436_1</name>
</gene>
<reference evidence="1 2" key="1">
    <citation type="journal article" date="2019" name="Sci. Rep.">
        <title>Orb-weaving spider Araneus ventricosus genome elucidates the spidroin gene catalogue.</title>
        <authorList>
            <person name="Kono N."/>
            <person name="Nakamura H."/>
            <person name="Ohtoshi R."/>
            <person name="Moran D.A.P."/>
            <person name="Shinohara A."/>
            <person name="Yoshida Y."/>
            <person name="Fujiwara M."/>
            <person name="Mori M."/>
            <person name="Tomita M."/>
            <person name="Arakawa K."/>
        </authorList>
    </citation>
    <scope>NUCLEOTIDE SEQUENCE [LARGE SCALE GENOMIC DNA]</scope>
</reference>
<evidence type="ECO:0000313" key="1">
    <source>
        <dbReference type="EMBL" id="GBL94915.1"/>
    </source>
</evidence>
<organism evidence="1 2">
    <name type="scientific">Araneus ventricosus</name>
    <name type="common">Orbweaver spider</name>
    <name type="synonym">Epeira ventricosa</name>
    <dbReference type="NCBI Taxonomy" id="182803"/>
    <lineage>
        <taxon>Eukaryota</taxon>
        <taxon>Metazoa</taxon>
        <taxon>Ecdysozoa</taxon>
        <taxon>Arthropoda</taxon>
        <taxon>Chelicerata</taxon>
        <taxon>Arachnida</taxon>
        <taxon>Araneae</taxon>
        <taxon>Araneomorphae</taxon>
        <taxon>Entelegynae</taxon>
        <taxon>Araneoidea</taxon>
        <taxon>Araneidae</taxon>
        <taxon>Araneus</taxon>
    </lineage>
</organism>
<dbReference type="AlphaFoldDB" id="A0A4Y2BTY1"/>
<comment type="caution">
    <text evidence="1">The sequence shown here is derived from an EMBL/GenBank/DDBJ whole genome shotgun (WGS) entry which is preliminary data.</text>
</comment>
<dbReference type="EMBL" id="BGPR01000107">
    <property type="protein sequence ID" value="GBL94915.1"/>
    <property type="molecule type" value="Genomic_DNA"/>
</dbReference>
<dbReference type="Proteomes" id="UP000499080">
    <property type="component" value="Unassembled WGS sequence"/>
</dbReference>
<evidence type="ECO:0000313" key="2">
    <source>
        <dbReference type="Proteomes" id="UP000499080"/>
    </source>
</evidence>
<proteinExistence type="predicted"/>
<keyword evidence="2" id="KW-1185">Reference proteome</keyword>
<dbReference type="OrthoDB" id="6435991at2759"/>